<dbReference type="GO" id="GO:0006508">
    <property type="term" value="P:proteolysis"/>
    <property type="evidence" value="ECO:0007669"/>
    <property type="project" value="UniProtKB-KW"/>
</dbReference>
<dbReference type="OrthoDB" id="15189at2759"/>
<dbReference type="InterPro" id="IPR033121">
    <property type="entry name" value="PEPTIDASE_A1"/>
</dbReference>
<organism evidence="3 4">
    <name type="scientific">Mycena sanguinolenta</name>
    <dbReference type="NCBI Taxonomy" id="230812"/>
    <lineage>
        <taxon>Eukaryota</taxon>
        <taxon>Fungi</taxon>
        <taxon>Dikarya</taxon>
        <taxon>Basidiomycota</taxon>
        <taxon>Agaricomycotina</taxon>
        <taxon>Agaricomycetes</taxon>
        <taxon>Agaricomycetidae</taxon>
        <taxon>Agaricales</taxon>
        <taxon>Marasmiineae</taxon>
        <taxon>Mycenaceae</taxon>
        <taxon>Mycena</taxon>
    </lineage>
</organism>
<dbReference type="GO" id="GO:0004190">
    <property type="term" value="F:aspartic-type endopeptidase activity"/>
    <property type="evidence" value="ECO:0007669"/>
    <property type="project" value="InterPro"/>
</dbReference>
<dbReference type="InterPro" id="IPR021109">
    <property type="entry name" value="Peptidase_aspartic_dom_sf"/>
</dbReference>
<dbReference type="Gene3D" id="2.40.70.10">
    <property type="entry name" value="Acid Proteases"/>
    <property type="match status" value="1"/>
</dbReference>
<protein>
    <submittedName>
        <fullName evidence="3">Acid protease</fullName>
    </submittedName>
</protein>
<evidence type="ECO:0000313" key="3">
    <source>
        <dbReference type="EMBL" id="KAF7375817.1"/>
    </source>
</evidence>
<dbReference type="InterPro" id="IPR001461">
    <property type="entry name" value="Aspartic_peptidase_A1"/>
</dbReference>
<keyword evidence="3" id="KW-0378">Hydrolase</keyword>
<keyword evidence="3" id="KW-0645">Protease</keyword>
<feature type="domain" description="Peptidase A1" evidence="2">
    <location>
        <begin position="1"/>
        <end position="166"/>
    </location>
</feature>
<accession>A0A8H6ZEA6</accession>
<evidence type="ECO:0000313" key="4">
    <source>
        <dbReference type="Proteomes" id="UP000623467"/>
    </source>
</evidence>
<dbReference type="InterPro" id="IPR034164">
    <property type="entry name" value="Pepsin-like_dom"/>
</dbReference>
<keyword evidence="4" id="KW-1185">Reference proteome</keyword>
<reference evidence="3" key="1">
    <citation type="submission" date="2020-05" db="EMBL/GenBank/DDBJ databases">
        <title>Mycena genomes resolve the evolution of fungal bioluminescence.</title>
        <authorList>
            <person name="Tsai I.J."/>
        </authorList>
    </citation>
    <scope>NUCLEOTIDE SEQUENCE</scope>
    <source>
        <strain evidence="3">160909Yilan</strain>
    </source>
</reference>
<dbReference type="AlphaFoldDB" id="A0A8H6ZEA6"/>
<dbReference type="Pfam" id="PF00026">
    <property type="entry name" value="Asp"/>
    <property type="match status" value="1"/>
</dbReference>
<dbReference type="EMBL" id="JACAZH010000002">
    <property type="protein sequence ID" value="KAF7375817.1"/>
    <property type="molecule type" value="Genomic_DNA"/>
</dbReference>
<evidence type="ECO:0000259" key="2">
    <source>
        <dbReference type="PROSITE" id="PS51767"/>
    </source>
</evidence>
<gene>
    <name evidence="3" type="ORF">MSAN_00471600</name>
</gene>
<sequence length="180" mass="19288">MLIGTLETVNCSFYLSGSGSELYIGGTDEDKYTGDIEFVSLDSSNAFWQATSGKAKVVSITVLTDSGTILAYGSSSAINKIFARDSGSKLALLLLFPEISLNYSGQDWTISADNFNLGQTESGSSQCVAALGETDFGFGDDLLLGNAFIKNMYVVFDLDQEAVGFANSHEKSLRSLYCEI</sequence>
<dbReference type="PRINTS" id="PR00792">
    <property type="entry name" value="PEPSIN"/>
</dbReference>
<dbReference type="CDD" id="cd05471">
    <property type="entry name" value="pepsin_like"/>
    <property type="match status" value="1"/>
</dbReference>
<evidence type="ECO:0000256" key="1">
    <source>
        <dbReference type="ARBA" id="ARBA00007447"/>
    </source>
</evidence>
<dbReference type="Proteomes" id="UP000623467">
    <property type="component" value="Unassembled WGS sequence"/>
</dbReference>
<comment type="similarity">
    <text evidence="1">Belongs to the peptidase A1 family.</text>
</comment>
<name>A0A8H6ZEA6_9AGAR</name>
<dbReference type="PANTHER" id="PTHR47966">
    <property type="entry name" value="BETA-SITE APP-CLEAVING ENZYME, ISOFORM A-RELATED"/>
    <property type="match status" value="1"/>
</dbReference>
<proteinExistence type="inferred from homology"/>
<dbReference type="PROSITE" id="PS51767">
    <property type="entry name" value="PEPTIDASE_A1"/>
    <property type="match status" value="1"/>
</dbReference>
<dbReference type="PANTHER" id="PTHR47966:SF51">
    <property type="entry name" value="BETA-SITE APP-CLEAVING ENZYME, ISOFORM A-RELATED"/>
    <property type="match status" value="1"/>
</dbReference>
<dbReference type="SUPFAM" id="SSF50630">
    <property type="entry name" value="Acid proteases"/>
    <property type="match status" value="1"/>
</dbReference>
<comment type="caution">
    <text evidence="3">The sequence shown here is derived from an EMBL/GenBank/DDBJ whole genome shotgun (WGS) entry which is preliminary data.</text>
</comment>